<dbReference type="InterPro" id="IPR036259">
    <property type="entry name" value="MFS_trans_sf"/>
</dbReference>
<feature type="transmembrane region" description="Helical" evidence="5">
    <location>
        <begin position="315"/>
        <end position="336"/>
    </location>
</feature>
<feature type="transmembrane region" description="Helical" evidence="5">
    <location>
        <begin position="562"/>
        <end position="580"/>
    </location>
</feature>
<dbReference type="SUPFAM" id="SSF103473">
    <property type="entry name" value="MFS general substrate transporter"/>
    <property type="match status" value="2"/>
</dbReference>
<evidence type="ECO:0000256" key="2">
    <source>
        <dbReference type="ARBA" id="ARBA00022692"/>
    </source>
</evidence>
<keyword evidence="4 5" id="KW-0472">Membrane</keyword>
<evidence type="ECO:0000313" key="7">
    <source>
        <dbReference type="Proteomes" id="UP001214628"/>
    </source>
</evidence>
<feature type="transmembrane region" description="Helical" evidence="5">
    <location>
        <begin position="200"/>
        <end position="220"/>
    </location>
</feature>
<evidence type="ECO:0000256" key="5">
    <source>
        <dbReference type="SAM" id="Phobius"/>
    </source>
</evidence>
<keyword evidence="7" id="KW-1185">Reference proteome</keyword>
<feature type="transmembrane region" description="Helical" evidence="5">
    <location>
        <begin position="171"/>
        <end position="193"/>
    </location>
</feature>
<dbReference type="Pfam" id="PF07690">
    <property type="entry name" value="MFS_1"/>
    <property type="match status" value="1"/>
</dbReference>
<feature type="transmembrane region" description="Helical" evidence="5">
    <location>
        <begin position="348"/>
        <end position="372"/>
    </location>
</feature>
<organism evidence="6 7">
    <name type="scientific">Malassezia psittaci</name>
    <dbReference type="NCBI Taxonomy" id="1821823"/>
    <lineage>
        <taxon>Eukaryota</taxon>
        <taxon>Fungi</taxon>
        <taxon>Dikarya</taxon>
        <taxon>Basidiomycota</taxon>
        <taxon>Ustilaginomycotina</taxon>
        <taxon>Malasseziomycetes</taxon>
        <taxon>Malasseziales</taxon>
        <taxon>Malasseziaceae</taxon>
        <taxon>Malassezia</taxon>
    </lineage>
</organism>
<gene>
    <name evidence="6" type="ORF">MPSI1_001216</name>
</gene>
<keyword evidence="2 5" id="KW-0812">Transmembrane</keyword>
<dbReference type="EMBL" id="CP118375">
    <property type="protein sequence ID" value="WFD42570.1"/>
    <property type="molecule type" value="Genomic_DNA"/>
</dbReference>
<proteinExistence type="predicted"/>
<evidence type="ECO:0000256" key="1">
    <source>
        <dbReference type="ARBA" id="ARBA00004141"/>
    </source>
</evidence>
<protein>
    <submittedName>
        <fullName evidence="6">Uncharacterized protein</fullName>
    </submittedName>
</protein>
<sequence>MEFFRHLYKVYRPEFEQPGQEFPEEAKGKPVATRLADANQVADGVEADLKHDDDAKQVGVAIAQATYALSGVSWYIMMVALFIVYWVYSMDNLTTLTYLFQSMSQPDYGTPSYLTAVAIEGVIAGVAKLIIAKLADIYGRFTAGLVTLFFYCLGYLILAVSHTNKAQTAGIALQAVGNSGLLMVMWIILADFLSSRMRAFGIAFVTLPFLITFATAPKISAKVEVTNWRWGYGMFCILIPVTMAPILGILYYLELKAKRSGLVPKHPYLRKGFMHGVKEFLLDADIGGMILILAGFVFLLLALTQGGTEGWSTHWIIALLTVGGFLILFIPIYEYFISPRPFIRQRWLNSSVVLAIFIALFDFMSFNISFQMLFYWRSIALNMLATDPKTNYFTYTDSLCLTVFGVVGGAIIWATRRYKPIVIVGAIIRLIAYGLMIRYRHVGTTMVQAVWPQVLLGMGGGFVGDVITISSQVTVRHQDVAMVTAVVMLFQSIGQSIGTAIFSAIINDQFPKKLMQYQGISKEQAATDAATFTLNSSVGLPNRDSPQTQTQIRAWNDAAERALWAGIVFSAMVLICSLFLKDYVLTRSQNVVSAELPEKSPWAMGSDRTYENAIEGGEMRNGDMDAYKKNDLDSTYGSRANGAPYASETNADGLAYPNGQVSGIDNNFGNTQGSNATTAAGFGNNVNHDAAYGAGSFNAVGNVNNSGVNAANVGGSDVNARNVVGSDADGMAYSSRPVTEAIPHYGQHVTDTA</sequence>
<dbReference type="GO" id="GO:0005886">
    <property type="term" value="C:plasma membrane"/>
    <property type="evidence" value="ECO:0007669"/>
    <property type="project" value="TreeGrafter"/>
</dbReference>
<dbReference type="AlphaFoldDB" id="A0AAF0JDN3"/>
<dbReference type="Gene3D" id="1.20.1720.10">
    <property type="entry name" value="Multidrug resistance protein D"/>
    <property type="match status" value="1"/>
</dbReference>
<feature type="transmembrane region" description="Helical" evidence="5">
    <location>
        <begin position="421"/>
        <end position="437"/>
    </location>
</feature>
<reference evidence="6" key="1">
    <citation type="submission" date="2023-02" db="EMBL/GenBank/DDBJ databases">
        <title>Mating type loci evolution in Malassezia.</title>
        <authorList>
            <person name="Coelho M.A."/>
        </authorList>
    </citation>
    <scope>NUCLEOTIDE SEQUENCE</scope>
    <source>
        <strain evidence="6">CBS 14136</strain>
    </source>
</reference>
<feature type="transmembrane region" description="Helical" evidence="5">
    <location>
        <begin position="392"/>
        <end position="414"/>
    </location>
</feature>
<dbReference type="PANTHER" id="PTHR23501">
    <property type="entry name" value="MAJOR FACILITATOR SUPERFAMILY"/>
    <property type="match status" value="1"/>
</dbReference>
<feature type="transmembrane region" description="Helical" evidence="5">
    <location>
        <begin position="66"/>
        <end position="88"/>
    </location>
</feature>
<feature type="transmembrane region" description="Helical" evidence="5">
    <location>
        <begin position="232"/>
        <end position="253"/>
    </location>
</feature>
<comment type="subcellular location">
    <subcellularLocation>
        <location evidence="1">Membrane</location>
        <topology evidence="1">Multi-pass membrane protein</topology>
    </subcellularLocation>
</comment>
<evidence type="ECO:0000256" key="3">
    <source>
        <dbReference type="ARBA" id="ARBA00022989"/>
    </source>
</evidence>
<dbReference type="PANTHER" id="PTHR23501:SF87">
    <property type="entry name" value="SIDEROPHORE IRON TRANSPORTER 2"/>
    <property type="match status" value="1"/>
</dbReference>
<keyword evidence="3 5" id="KW-1133">Transmembrane helix</keyword>
<dbReference type="InterPro" id="IPR011701">
    <property type="entry name" value="MFS"/>
</dbReference>
<feature type="transmembrane region" description="Helical" evidence="5">
    <location>
        <begin position="138"/>
        <end position="159"/>
    </location>
</feature>
<feature type="transmembrane region" description="Helical" evidence="5">
    <location>
        <begin position="108"/>
        <end position="131"/>
    </location>
</feature>
<dbReference type="Proteomes" id="UP001214628">
    <property type="component" value="Chromosome 1"/>
</dbReference>
<feature type="transmembrane region" description="Helical" evidence="5">
    <location>
        <begin position="480"/>
        <end position="506"/>
    </location>
</feature>
<evidence type="ECO:0000256" key="4">
    <source>
        <dbReference type="ARBA" id="ARBA00023136"/>
    </source>
</evidence>
<feature type="transmembrane region" description="Helical" evidence="5">
    <location>
        <begin position="280"/>
        <end position="303"/>
    </location>
</feature>
<feature type="transmembrane region" description="Helical" evidence="5">
    <location>
        <begin position="449"/>
        <end position="468"/>
    </location>
</feature>
<dbReference type="GO" id="GO:0022857">
    <property type="term" value="F:transmembrane transporter activity"/>
    <property type="evidence" value="ECO:0007669"/>
    <property type="project" value="InterPro"/>
</dbReference>
<name>A0AAF0JDN3_9BASI</name>
<evidence type="ECO:0000313" key="6">
    <source>
        <dbReference type="EMBL" id="WFD42570.1"/>
    </source>
</evidence>
<accession>A0AAF0JDN3</accession>